<reference evidence="4" key="1">
    <citation type="submission" date="2021-03" db="EMBL/GenBank/DDBJ databases">
        <title>Chromosome level genome of the anhydrobiotic midge Polypedilum vanderplanki.</title>
        <authorList>
            <person name="Yoshida Y."/>
            <person name="Kikawada T."/>
            <person name="Gusev O."/>
        </authorList>
    </citation>
    <scope>NUCLEOTIDE SEQUENCE</scope>
    <source>
        <strain evidence="4">NIAS01</strain>
        <tissue evidence="4">Whole body or cell culture</tissue>
    </source>
</reference>
<dbReference type="EMBL" id="JADBJN010000004">
    <property type="protein sequence ID" value="KAG5668801.1"/>
    <property type="molecule type" value="Genomic_DNA"/>
</dbReference>
<name>A0A9J6BFZ2_POLVA</name>
<organism evidence="4 5">
    <name type="scientific">Polypedilum vanderplanki</name>
    <name type="common">Sleeping chironomid midge</name>
    <dbReference type="NCBI Taxonomy" id="319348"/>
    <lineage>
        <taxon>Eukaryota</taxon>
        <taxon>Metazoa</taxon>
        <taxon>Ecdysozoa</taxon>
        <taxon>Arthropoda</taxon>
        <taxon>Hexapoda</taxon>
        <taxon>Insecta</taxon>
        <taxon>Pterygota</taxon>
        <taxon>Neoptera</taxon>
        <taxon>Endopterygota</taxon>
        <taxon>Diptera</taxon>
        <taxon>Nematocera</taxon>
        <taxon>Chironomoidea</taxon>
        <taxon>Chironomidae</taxon>
        <taxon>Chironominae</taxon>
        <taxon>Polypedilum</taxon>
        <taxon>Polypedilum</taxon>
    </lineage>
</organism>
<keyword evidence="5" id="KW-1185">Reference proteome</keyword>
<dbReference type="Proteomes" id="UP001107558">
    <property type="component" value="Chromosome 4"/>
</dbReference>
<dbReference type="InterPro" id="IPR051495">
    <property type="entry name" value="Epithelial_Barrier/Signaling"/>
</dbReference>
<feature type="signal peptide" evidence="3">
    <location>
        <begin position="1"/>
        <end position="20"/>
    </location>
</feature>
<evidence type="ECO:0000313" key="4">
    <source>
        <dbReference type="EMBL" id="KAG5668801.1"/>
    </source>
</evidence>
<proteinExistence type="predicted"/>
<feature type="region of interest" description="Disordered" evidence="2">
    <location>
        <begin position="343"/>
        <end position="449"/>
    </location>
</feature>
<protein>
    <submittedName>
        <fullName evidence="4">Uncharacterized protein</fullName>
    </submittedName>
</protein>
<sequence length="2102" mass="228621">MKILQQKLLLTLVLVISVASDELSNYEANQEKNDEIINEVYKNQTAIIDNAIENAQQYLKLSTISPGLAVIVETSINDFNNLMPNKSHVDRHRRQAPPDLCSQIKNQLNDIQNRIKSVQLQIADLQKTIGYSQSNITYYSNLYNTTTSDIVKSFALSSIKQYQDLITASNNNIQSLNTVLTSLQNSFKTTSAQYLAICLTTTTRTTTPRSTTSISQPTTPLQTTSTTKLTTSTSKLTTTPTKAPTTTPSITTKPSSTLASTTPSVTTKASTTSAKITTTPLPITTTKPSVSSTITTSRASTTISTPTTTKSSYYCTTTTTPASTTAQETTTVAPVTFTAQKTTPTTSTRTSTVSVTTSTTNTPTTTSTSTLETTTPLTTTTTLKTTTSVPTTTTVRTTTSTTTTEPTTSTTTSTTSTTTTTKPTTTSTTTTTKTTSTTTQPTTTTRPPPQYECAVWSRYNLDSAPETNGFLAGNSIINNSPAYVGFGMWGDRRLPGRIQISTVGTRTAGGYVPWGAEQQVLYPEYLVLPNNCSCSWQSPSVALAQPGLILTGDPGYQFAIGLVTYTNGLVSISRVVTDATQTGIYLKQWYIDGNLQEQSNLATQLLVCSSPISPKTRPVINFPTEACAVWSSVGMTNAVSINGLSAGTSRVKDEAYIGRGQQGGQFQVGRYTDGVGTFTAWGGDRLAQYSEWLIIPQGCSCYWMTPNAAKARKGLVTAPDSTYNFMVGRVKFVSGEVSVARVNFANTFEWYTNLNNQDVSDWSSELLVCETVPPPPQGCAVWMRYLGDKAPETIGFSAGTHIVMGLPAYIGFGSWGDRRLPGRIQTSNSGSSTPGVYVSFGAEQKSPYPEFLVVPEECSCSFQVTSIASNRPGLVLTGDPYWKFAIGRKTYTNGRVSITRVVTDATLTNYYMRQWYNDGTGAEVTFEPATELLVCETIASTGKRPTINFPTEACGVWSSMNMINSVLSNGFNAGRTIYGVEGYIGRGQKGGQYQVGRYQNESPTGTYVAWGGDRIVDYGSEWLIVPQNCTCRWLSPNQALARKGLVTAPDYTYNFMVGRVKFWSGDVAVSRVSYTSLTQWYDNLNNQDVSDTASELLVCENIPPPPNGCALWSRYNNDNAPAINGFYAGNSTINNSPVYIGAGMWNDQRMPGRVQISSVTTGTVTRTSGVYVSYGAEVQVRYPEYLVVPDGCSCSWMVPSIASSHPGLILTGDPLYQFAVGLKTFGNGQISIAKVDTNAAQNNLYMQQWYTDSNNREIFEPATQLLVCESFQSTASNPVVKYANEACGVWSSINMINSVVTNGFAIGPSRFPNITAYAGRGQFGNAFRTGRYQNEDPTGAYTLGGGVDKLMQYSQWLILPVNCTCLWMPAYQAIIRKGLVTAPDFNYNYAIGLKSFNTGQVAVELTQTDNLNSYYTDLNNIDRFENIDSQTQLLVCENNYTPPPNACAVWAKYNNDNEPENVGFKAGIAIDGTTAYIGRGKIGALIVPGRVSIGVGVIVPLSGTEKLVVDPEYLVVPDGCSCSWIPISKASNRPGIVQTPDQIYLHIHGIVRLQNGSIALSRVVGSPYSVLYIEWYVGLNGGEYKNQQATDVLVCETTQSTAVKPKIGFEYEACGVWSSIHYANTVTSIGFAAGEKSINNTIPWVGRGTSNNQFNAGRFQSETNLAYVPFSKENIAVASEFLIVPEGCNCKWMDPNIAWIRKGLVHAANDFYPFAVGRVNLTNGQTAISKVNVPYNTDFAQWWSPTFFNELSSAPATELLVCENIPDPSPNPCDLFIQYYGDVSPTINGFSAGSSAYRNAANSTAWVARAFRDSWLIPGRVQITGNTGAIFVTYGDELITNPPGLQKYGEYLVIRDGCSCKWLPPSLASNHLGLVRTAEQAYGSDYVVSRIKTNDGRISIGKTTTPFYDTFYTNPTFGNQINFNPPNEVLVCESQSDMSTKPTLNFGNKACALWSKFKPQTANWAASHGFYAGVDRFGNAAYVGRGNQGDVQWIGRVQITGNVGVYVYGGNEPLATVPEYLVVPNNCNCDFLPYATAVNKFGLVRSIDWYYGFAIGLKNFTSGRIALTSVRTDLVFNNQWYINELGNTVTDTATVLLVCETS</sequence>
<gene>
    <name evidence="4" type="ORF">PVAND_016727</name>
</gene>
<dbReference type="PANTHER" id="PTHR13802:SF52">
    <property type="entry name" value="MUCIN-4"/>
    <property type="match status" value="1"/>
</dbReference>
<keyword evidence="1" id="KW-0175">Coiled coil</keyword>
<evidence type="ECO:0000256" key="2">
    <source>
        <dbReference type="SAM" id="MobiDB-lite"/>
    </source>
</evidence>
<feature type="coiled-coil region" evidence="1">
    <location>
        <begin position="101"/>
        <end position="128"/>
    </location>
</feature>
<keyword evidence="3" id="KW-0732">Signal</keyword>
<feature type="region of interest" description="Disordered" evidence="2">
    <location>
        <begin position="206"/>
        <end position="266"/>
    </location>
</feature>
<feature type="chain" id="PRO_5039932464" evidence="3">
    <location>
        <begin position="21"/>
        <end position="2102"/>
    </location>
</feature>
<comment type="caution">
    <text evidence="4">The sequence shown here is derived from an EMBL/GenBank/DDBJ whole genome shotgun (WGS) entry which is preliminary data.</text>
</comment>
<dbReference type="PANTHER" id="PTHR13802">
    <property type="entry name" value="MUCIN 4-RELATED"/>
    <property type="match status" value="1"/>
</dbReference>
<evidence type="ECO:0000256" key="1">
    <source>
        <dbReference type="SAM" id="Coils"/>
    </source>
</evidence>
<accession>A0A9J6BFZ2</accession>
<evidence type="ECO:0000313" key="5">
    <source>
        <dbReference type="Proteomes" id="UP001107558"/>
    </source>
</evidence>
<evidence type="ECO:0000256" key="3">
    <source>
        <dbReference type="SAM" id="SignalP"/>
    </source>
</evidence>
<feature type="compositionally biased region" description="Low complexity" evidence="2">
    <location>
        <begin position="343"/>
        <end position="445"/>
    </location>
</feature>